<comment type="caution">
    <text evidence="1">The sequence shown here is derived from an EMBL/GenBank/DDBJ whole genome shotgun (WGS) entry which is preliminary data.</text>
</comment>
<evidence type="ECO:0000313" key="2">
    <source>
        <dbReference type="Proteomes" id="UP001283361"/>
    </source>
</evidence>
<accession>A0AAE1DHV1</accession>
<gene>
    <name evidence="1" type="ORF">RRG08_043185</name>
</gene>
<dbReference type="EMBL" id="JAWDGP010003869">
    <property type="protein sequence ID" value="KAK3770023.1"/>
    <property type="molecule type" value="Genomic_DNA"/>
</dbReference>
<name>A0AAE1DHV1_9GAST</name>
<protein>
    <submittedName>
        <fullName evidence="1">Uncharacterized protein</fullName>
    </submittedName>
</protein>
<organism evidence="1 2">
    <name type="scientific">Elysia crispata</name>
    <name type="common">lettuce slug</name>
    <dbReference type="NCBI Taxonomy" id="231223"/>
    <lineage>
        <taxon>Eukaryota</taxon>
        <taxon>Metazoa</taxon>
        <taxon>Spiralia</taxon>
        <taxon>Lophotrochozoa</taxon>
        <taxon>Mollusca</taxon>
        <taxon>Gastropoda</taxon>
        <taxon>Heterobranchia</taxon>
        <taxon>Euthyneura</taxon>
        <taxon>Panpulmonata</taxon>
        <taxon>Sacoglossa</taxon>
        <taxon>Placobranchoidea</taxon>
        <taxon>Plakobranchidae</taxon>
        <taxon>Elysia</taxon>
    </lineage>
</organism>
<dbReference type="AlphaFoldDB" id="A0AAE1DHV1"/>
<reference evidence="1" key="1">
    <citation type="journal article" date="2023" name="G3 (Bethesda)">
        <title>A reference genome for the long-term kleptoplast-retaining sea slug Elysia crispata morphotype clarki.</title>
        <authorList>
            <person name="Eastman K.E."/>
            <person name="Pendleton A.L."/>
            <person name="Shaikh M.A."/>
            <person name="Suttiyut T."/>
            <person name="Ogas R."/>
            <person name="Tomko P."/>
            <person name="Gavelis G."/>
            <person name="Widhalm J.R."/>
            <person name="Wisecaver J.H."/>
        </authorList>
    </citation>
    <scope>NUCLEOTIDE SEQUENCE</scope>
    <source>
        <strain evidence="1">ECLA1</strain>
    </source>
</reference>
<proteinExistence type="predicted"/>
<dbReference type="Proteomes" id="UP001283361">
    <property type="component" value="Unassembled WGS sequence"/>
</dbReference>
<keyword evidence="2" id="KW-1185">Reference proteome</keyword>
<evidence type="ECO:0000313" key="1">
    <source>
        <dbReference type="EMBL" id="KAK3770023.1"/>
    </source>
</evidence>
<sequence length="77" mass="8340">MTSLDWLGSSPGPAIVSPLFAFLSSAAPKVDGNIKPQSEDHNMQRGKIQSLTLSHIREAKYSPQAFRTCSSGSQSQY</sequence>